<reference evidence="3 4" key="1">
    <citation type="journal article" date="2019" name="Nat. Ecol. Evol.">
        <title>Megaphylogeny resolves global patterns of mushroom evolution.</title>
        <authorList>
            <person name="Varga T."/>
            <person name="Krizsan K."/>
            <person name="Foldi C."/>
            <person name="Dima B."/>
            <person name="Sanchez-Garcia M."/>
            <person name="Sanchez-Ramirez S."/>
            <person name="Szollosi G.J."/>
            <person name="Szarkandi J.G."/>
            <person name="Papp V."/>
            <person name="Albert L."/>
            <person name="Andreopoulos W."/>
            <person name="Angelini C."/>
            <person name="Antonin V."/>
            <person name="Barry K.W."/>
            <person name="Bougher N.L."/>
            <person name="Buchanan P."/>
            <person name="Buyck B."/>
            <person name="Bense V."/>
            <person name="Catcheside P."/>
            <person name="Chovatia M."/>
            <person name="Cooper J."/>
            <person name="Damon W."/>
            <person name="Desjardin D."/>
            <person name="Finy P."/>
            <person name="Geml J."/>
            <person name="Haridas S."/>
            <person name="Hughes K."/>
            <person name="Justo A."/>
            <person name="Karasinski D."/>
            <person name="Kautmanova I."/>
            <person name="Kiss B."/>
            <person name="Kocsube S."/>
            <person name="Kotiranta H."/>
            <person name="LaButti K.M."/>
            <person name="Lechner B.E."/>
            <person name="Liimatainen K."/>
            <person name="Lipzen A."/>
            <person name="Lukacs Z."/>
            <person name="Mihaltcheva S."/>
            <person name="Morgado L.N."/>
            <person name="Niskanen T."/>
            <person name="Noordeloos M.E."/>
            <person name="Ohm R.A."/>
            <person name="Ortiz-Santana B."/>
            <person name="Ovrebo C."/>
            <person name="Racz N."/>
            <person name="Riley R."/>
            <person name="Savchenko A."/>
            <person name="Shiryaev A."/>
            <person name="Soop K."/>
            <person name="Spirin V."/>
            <person name="Szebenyi C."/>
            <person name="Tomsovsky M."/>
            <person name="Tulloss R.E."/>
            <person name="Uehling J."/>
            <person name="Grigoriev I.V."/>
            <person name="Vagvolgyi C."/>
            <person name="Papp T."/>
            <person name="Martin F.M."/>
            <person name="Miettinen O."/>
            <person name="Hibbett D.S."/>
            <person name="Nagy L.G."/>
        </authorList>
    </citation>
    <scope>NUCLEOTIDE SEQUENCE [LARGE SCALE GENOMIC DNA]</scope>
    <source>
        <strain evidence="3 4">HHB13444</strain>
    </source>
</reference>
<dbReference type="InParanoid" id="A0A5C3NZ75"/>
<evidence type="ECO:0000313" key="3">
    <source>
        <dbReference type="EMBL" id="TFK81658.1"/>
    </source>
</evidence>
<feature type="compositionally biased region" description="Basic residues" evidence="1">
    <location>
        <begin position="157"/>
        <end position="167"/>
    </location>
</feature>
<evidence type="ECO:0000256" key="1">
    <source>
        <dbReference type="SAM" id="MobiDB-lite"/>
    </source>
</evidence>
<name>A0A5C3NZ75_9APHY</name>
<organism evidence="3 4">
    <name type="scientific">Polyporus arcularius HHB13444</name>
    <dbReference type="NCBI Taxonomy" id="1314778"/>
    <lineage>
        <taxon>Eukaryota</taxon>
        <taxon>Fungi</taxon>
        <taxon>Dikarya</taxon>
        <taxon>Basidiomycota</taxon>
        <taxon>Agaricomycotina</taxon>
        <taxon>Agaricomycetes</taxon>
        <taxon>Polyporales</taxon>
        <taxon>Polyporaceae</taxon>
        <taxon>Polyporus</taxon>
    </lineage>
</organism>
<feature type="region of interest" description="Disordered" evidence="1">
    <location>
        <begin position="86"/>
        <end position="271"/>
    </location>
</feature>
<sequence length="413" mass="45394">MNCSSSTRQPAPHHISLATFDFVNDWKTGCCPAAAMLELVQAGIRILLIAAAGVALAFAGIVVSVLAYLRELYIYNARRKEGAGQAIRVATPPHHLRDRDTTSPIRNPRPRRNVPKPALSPIPASPLASASTPMSLATPLQSSSRESSRTRQEPISRKRSSPRKHVNRVGSPSSTASSETACDFERTPRSAALVPSRPLPPLQSSDSSPQASTDSSVASISSEEQGESPSRGVLKRIRSQHSTLRDRCLIRAQSIPTQKAPRNPRRRTDPYQAPYYFPTPLSPDAGTYLQEVISERHGRSPVNATVVEKVRFASLPSSPSSLRETQDLPEPNHTLSVPSPSQGEAEQTAKATRRHRWSWHMPHLPERTRSADSDRNTRGTPEKHHRDGFPRFKFGHNKRRSVGVEDVASLKAT</sequence>
<feature type="compositionally biased region" description="Low complexity" evidence="1">
    <location>
        <begin position="125"/>
        <end position="145"/>
    </location>
</feature>
<dbReference type="EMBL" id="ML211576">
    <property type="protein sequence ID" value="TFK81658.1"/>
    <property type="molecule type" value="Genomic_DNA"/>
</dbReference>
<feature type="transmembrane region" description="Helical" evidence="2">
    <location>
        <begin position="46"/>
        <end position="69"/>
    </location>
</feature>
<feature type="compositionally biased region" description="Basic and acidic residues" evidence="1">
    <location>
        <begin position="146"/>
        <end position="156"/>
    </location>
</feature>
<protein>
    <submittedName>
        <fullName evidence="3">Uncharacterized protein</fullName>
    </submittedName>
</protein>
<evidence type="ECO:0000313" key="4">
    <source>
        <dbReference type="Proteomes" id="UP000308197"/>
    </source>
</evidence>
<dbReference type="Proteomes" id="UP000308197">
    <property type="component" value="Unassembled WGS sequence"/>
</dbReference>
<proteinExistence type="predicted"/>
<feature type="compositionally biased region" description="Polar residues" evidence="1">
    <location>
        <begin position="170"/>
        <end position="180"/>
    </location>
</feature>
<evidence type="ECO:0000256" key="2">
    <source>
        <dbReference type="SAM" id="Phobius"/>
    </source>
</evidence>
<feature type="compositionally biased region" description="Polar residues" evidence="1">
    <location>
        <begin position="333"/>
        <end position="345"/>
    </location>
</feature>
<keyword evidence="2" id="KW-0812">Transmembrane</keyword>
<feature type="region of interest" description="Disordered" evidence="1">
    <location>
        <begin position="316"/>
        <end position="413"/>
    </location>
</feature>
<keyword evidence="4" id="KW-1185">Reference proteome</keyword>
<feature type="compositionally biased region" description="Low complexity" evidence="1">
    <location>
        <begin position="202"/>
        <end position="222"/>
    </location>
</feature>
<dbReference type="AlphaFoldDB" id="A0A5C3NZ75"/>
<keyword evidence="2" id="KW-0472">Membrane</keyword>
<accession>A0A5C3NZ75</accession>
<gene>
    <name evidence="3" type="ORF">K466DRAFT_330896</name>
</gene>
<feature type="compositionally biased region" description="Basic and acidic residues" evidence="1">
    <location>
        <begin position="363"/>
        <end position="390"/>
    </location>
</feature>
<keyword evidence="2" id="KW-1133">Transmembrane helix</keyword>